<dbReference type="Proteomes" id="UP001652442">
    <property type="component" value="Unassembled WGS sequence"/>
</dbReference>
<keyword evidence="3" id="KW-1185">Reference proteome</keyword>
<comment type="caution">
    <text evidence="2">The sequence shown here is derived from an EMBL/GenBank/DDBJ whole genome shotgun (WGS) entry which is preliminary data.</text>
</comment>
<proteinExistence type="predicted"/>
<sequence>MTQLDCTVSSCMYNKENYCSKGDIMVGGRNASHISETCCESFRDKKDGGASNSTAHPSPTIDVDCEAEKCRYNDNCKCQAGHIGISGSQACTCQETECTSFCCK</sequence>
<reference evidence="2 3" key="1">
    <citation type="journal article" date="2021" name="ISME Commun">
        <title>Automated analysis of genomic sequences facilitates high-throughput and comprehensive description of bacteria.</title>
        <authorList>
            <person name="Hitch T.C.A."/>
        </authorList>
    </citation>
    <scope>NUCLEOTIDE SEQUENCE [LARGE SCALE GENOMIC DNA]</scope>
    <source>
        <strain evidence="2 3">Sanger_109</strain>
    </source>
</reference>
<dbReference type="RefSeq" id="WP_158423797.1">
    <property type="nucleotide sequence ID" value="NZ_JAOQJQ010000001.1"/>
</dbReference>
<evidence type="ECO:0000313" key="2">
    <source>
        <dbReference type="EMBL" id="MCU6760919.1"/>
    </source>
</evidence>
<dbReference type="Pfam" id="PF07561">
    <property type="entry name" value="DUF1540"/>
    <property type="match status" value="2"/>
</dbReference>
<gene>
    <name evidence="2" type="ORF">OCV88_01045</name>
</gene>
<evidence type="ECO:0000259" key="1">
    <source>
        <dbReference type="Pfam" id="PF07561"/>
    </source>
</evidence>
<dbReference type="EMBL" id="JAOQJQ010000001">
    <property type="protein sequence ID" value="MCU6760919.1"/>
    <property type="molecule type" value="Genomic_DNA"/>
</dbReference>
<protein>
    <submittedName>
        <fullName evidence="2">DUF1540 domain-containing protein</fullName>
    </submittedName>
</protein>
<feature type="domain" description="DUF1540" evidence="1">
    <location>
        <begin position="5"/>
        <end position="42"/>
    </location>
</feature>
<organism evidence="2 3">
    <name type="scientific">Brotonthovivens ammoniilytica</name>
    <dbReference type="NCBI Taxonomy" id="2981725"/>
    <lineage>
        <taxon>Bacteria</taxon>
        <taxon>Bacillati</taxon>
        <taxon>Bacillota</taxon>
        <taxon>Clostridia</taxon>
        <taxon>Lachnospirales</taxon>
        <taxon>Lachnospiraceae</taxon>
        <taxon>Brotonthovivens</taxon>
    </lineage>
</organism>
<accession>A0ABT2TH60</accession>
<name>A0ABT2TH60_9FIRM</name>
<evidence type="ECO:0000313" key="3">
    <source>
        <dbReference type="Proteomes" id="UP001652442"/>
    </source>
</evidence>
<dbReference type="InterPro" id="IPR011437">
    <property type="entry name" value="DUF1540"/>
</dbReference>
<feature type="domain" description="DUF1540" evidence="1">
    <location>
        <begin position="63"/>
        <end position="101"/>
    </location>
</feature>